<sequence length="1282" mass="138405">MTAIAAVHLIDGSKIGWLDELADDTPTAIWAESGGPGDDVRLELQTATAELQAKRGLSANATLWEAMLDIARGLNGGRIDFGVLAVSPDSSRTVRHFLEQNLRHVGSGRTDRLHEVGRKWIAQLDEAGLDPVAISRAIRIQTVAATDGNVDAIRAAKSILTRLCGSAQMADLAWQTLVEGAHALIARKGRWDLLAVVRLLSAANVSLGGTNAPGTSIAKVIDWAKVSNQTFTVFGAGRPVSLDAAWISLSARSTDLAATPVDPAAAMARYRGIDATRSSQEREDLYDAEFLGWFKRRGVVVAGPGLGKSTLLRRQAQRYANEGYPVLRVQLRRIAAGLAAGETFETAILRQGLEGSGIDANRVANLGADGWVLLADGLDECGTAQEGVADALGRFNLGHPACRIIVTTRPIGYETTALADWPHYELIRPDSNGATAHVGRLVAAIAPEGSLSGDESRAAATAAFHRSQPANAIATDPQLLGMAASLIVRSEPLGRSRSELFQRLFSSIERSAATRVESSEIDLDICHAVLDRIGWRLTAEPLGTYEVILAQVSAEVATLLDTTQLAAARQARLATKFWEDIGLVERVHHRSTWLLAFVHKSFGEYAAGRLLAGMDTNRRAEELSRIADLPDWAEVLTFAASQGVAVEVIDMLLAKLEIERAVQIAADSIVDLSDENAQRLAKIAFSAIDSGGNQIKLGSALVGLAARYPAAVATEASARLASADGKVRRIAWACAVEAGPDYHDPDEAAEQAIAMLMREDPDVRSSLMGGIRLRTSGGVEIAPRMALTNLKLLVERWPSSDVEAHVEQLFREGNAGSIYFRQEVLRIVEPLGINPKAFKEHHSSLFEMMRPESAYNGAETKAVAGLLDGISQAIGMDTTDAAAVCLDLSLHPPLQLSGLLGIIRFWESPGNDVWAWTKSYSAEAVAELLRIVIALSSLDTARLAQEVQTIRRRLVEEKQVSFFGVLDGVQHVHIDDPEWARLAETVPNYSLVEGALEHESVWVVEVATAILAHSKLAPDHIARMLATASALGFASAGYLATRLPEPAGSTLILERLEGPHEIGMRHLFQTLQSAKIPWTARVAAVTERHLLGSSHWTATAAARFTSESVREGAKADPDMLWRAYRHWQVHEPKPTDDGAIPDSPRDALFAALLHREAVSDKALIEASRDSRHDVSKAAADRLLSVAGHDPAVVRLIGAGIATGSVGPHFLRSFLSLKPPLDRQTVDTIVRRLEDPEPRWRLAAAGVLRGDYLPPERIAHFTAILSNDRHIEIREAVASTIHL</sequence>
<proteinExistence type="predicted"/>
<name>A0A2W5A027_9SPHN</name>
<evidence type="ECO:0008006" key="3">
    <source>
        <dbReference type="Google" id="ProtNLM"/>
    </source>
</evidence>
<accession>A0A2W5A027</accession>
<evidence type="ECO:0000313" key="2">
    <source>
        <dbReference type="Proteomes" id="UP000249066"/>
    </source>
</evidence>
<reference evidence="1 2" key="1">
    <citation type="submission" date="2017-08" db="EMBL/GenBank/DDBJ databases">
        <title>Infants hospitalized years apart are colonized by the same room-sourced microbial strains.</title>
        <authorList>
            <person name="Brooks B."/>
            <person name="Olm M.R."/>
            <person name="Firek B.A."/>
            <person name="Baker R."/>
            <person name="Thomas B.C."/>
            <person name="Morowitz M.J."/>
            <person name="Banfield J.F."/>
        </authorList>
    </citation>
    <scope>NUCLEOTIDE SEQUENCE [LARGE SCALE GENOMIC DNA]</scope>
    <source>
        <strain evidence="1">S2_018_000_R2_101</strain>
    </source>
</reference>
<organism evidence="1 2">
    <name type="scientific">Sphingomonas sanxanigenens</name>
    <dbReference type="NCBI Taxonomy" id="397260"/>
    <lineage>
        <taxon>Bacteria</taxon>
        <taxon>Pseudomonadati</taxon>
        <taxon>Pseudomonadota</taxon>
        <taxon>Alphaproteobacteria</taxon>
        <taxon>Sphingomonadales</taxon>
        <taxon>Sphingomonadaceae</taxon>
        <taxon>Sphingomonas</taxon>
    </lineage>
</organism>
<dbReference type="SUPFAM" id="SSF52540">
    <property type="entry name" value="P-loop containing nucleoside triphosphate hydrolases"/>
    <property type="match status" value="1"/>
</dbReference>
<protein>
    <recommendedName>
        <fullName evidence="3">NACHT domain-containing protein</fullName>
    </recommendedName>
</protein>
<comment type="caution">
    <text evidence="1">The sequence shown here is derived from an EMBL/GenBank/DDBJ whole genome shotgun (WGS) entry which is preliminary data.</text>
</comment>
<evidence type="ECO:0000313" key="1">
    <source>
        <dbReference type="EMBL" id="PZO87006.1"/>
    </source>
</evidence>
<gene>
    <name evidence="1" type="ORF">DI623_15535</name>
</gene>
<dbReference type="Gene3D" id="3.40.50.300">
    <property type="entry name" value="P-loop containing nucleotide triphosphate hydrolases"/>
    <property type="match status" value="1"/>
</dbReference>
<dbReference type="Proteomes" id="UP000249066">
    <property type="component" value="Unassembled WGS sequence"/>
</dbReference>
<dbReference type="InterPro" id="IPR027417">
    <property type="entry name" value="P-loop_NTPase"/>
</dbReference>
<dbReference type="EMBL" id="QFNN01000155">
    <property type="protein sequence ID" value="PZO87006.1"/>
    <property type="molecule type" value="Genomic_DNA"/>
</dbReference>